<dbReference type="CDD" id="cd04186">
    <property type="entry name" value="GT_2_like_c"/>
    <property type="match status" value="1"/>
</dbReference>
<dbReference type="Pfam" id="PF00535">
    <property type="entry name" value="Glycos_transf_2"/>
    <property type="match status" value="1"/>
</dbReference>
<evidence type="ECO:0000313" key="2">
    <source>
        <dbReference type="EMBL" id="SER54136.1"/>
    </source>
</evidence>
<dbReference type="PANTHER" id="PTHR43179:SF7">
    <property type="entry name" value="RHAMNOSYLTRANSFERASE WBBL"/>
    <property type="match status" value="1"/>
</dbReference>
<dbReference type="InterPro" id="IPR001173">
    <property type="entry name" value="Glyco_trans_2-like"/>
</dbReference>
<sequence>MDVSIIIVNYNTKQLLADCVKSVYANTFDINFEVIIVDNASIDGSTEYIKSNFPNVVLIESKTNLGFGKANNLGVEYSKGEFLFLLNSDTILLNNAVFELLYFFRSNKNLNIGCLGGVLLDKEGKSNHSSESFPSKSRILFEYVNNYSCNTFKSPYKREKREFAYDDYFEVDYITGADLFLLKDLFLKIDGFDPVFFMYYEESDLQKQISKLGLKQFLIKGPKIIHLEGASVSEAAFSAKKRIMYHDGMFKYFKKNSVKVNYYIFRLLLFIVRVPILFDKRISYKERSQYLYSLMR</sequence>
<proteinExistence type="predicted"/>
<reference evidence="3" key="1">
    <citation type="submission" date="2016-10" db="EMBL/GenBank/DDBJ databases">
        <authorList>
            <person name="Varghese N."/>
            <person name="Submissions S."/>
        </authorList>
    </citation>
    <scope>NUCLEOTIDE SEQUENCE [LARGE SCALE GENOMIC DNA]</scope>
    <source>
        <strain evidence="3">DSM 15719</strain>
    </source>
</reference>
<organism evidence="2 3">
    <name type="scientific">Flavobacterium frigoris</name>
    <dbReference type="NCBI Taxonomy" id="229204"/>
    <lineage>
        <taxon>Bacteria</taxon>
        <taxon>Pseudomonadati</taxon>
        <taxon>Bacteroidota</taxon>
        <taxon>Flavobacteriia</taxon>
        <taxon>Flavobacteriales</taxon>
        <taxon>Flavobacteriaceae</taxon>
        <taxon>Flavobacterium</taxon>
    </lineage>
</organism>
<gene>
    <name evidence="2" type="ORF">SAMN05444355_1158</name>
</gene>
<keyword evidence="3" id="KW-1185">Reference proteome</keyword>
<accession>A0A1H9Q0M3</accession>
<name>A0A1H9Q0M3_FLAFI</name>
<feature type="domain" description="Glycosyltransferase 2-like" evidence="1">
    <location>
        <begin position="4"/>
        <end position="156"/>
    </location>
</feature>
<evidence type="ECO:0000259" key="1">
    <source>
        <dbReference type="Pfam" id="PF00535"/>
    </source>
</evidence>
<dbReference type="PANTHER" id="PTHR43179">
    <property type="entry name" value="RHAMNOSYLTRANSFERASE WBBL"/>
    <property type="match status" value="1"/>
</dbReference>
<dbReference type="OrthoDB" id="9771846at2"/>
<dbReference type="SUPFAM" id="SSF53448">
    <property type="entry name" value="Nucleotide-diphospho-sugar transferases"/>
    <property type="match status" value="1"/>
</dbReference>
<evidence type="ECO:0000313" key="3">
    <source>
        <dbReference type="Proteomes" id="UP000183658"/>
    </source>
</evidence>
<dbReference type="Proteomes" id="UP000183658">
    <property type="component" value="Unassembled WGS sequence"/>
</dbReference>
<dbReference type="InterPro" id="IPR029044">
    <property type="entry name" value="Nucleotide-diphossugar_trans"/>
</dbReference>
<dbReference type="EMBL" id="FOFZ01000015">
    <property type="protein sequence ID" value="SER54136.1"/>
    <property type="molecule type" value="Genomic_DNA"/>
</dbReference>
<dbReference type="AlphaFoldDB" id="A0A1H9Q0M3"/>
<dbReference type="RefSeq" id="WP_074724302.1">
    <property type="nucleotide sequence ID" value="NZ_CBCRVS010000006.1"/>
</dbReference>
<dbReference type="Gene3D" id="3.90.550.10">
    <property type="entry name" value="Spore Coat Polysaccharide Biosynthesis Protein SpsA, Chain A"/>
    <property type="match status" value="1"/>
</dbReference>
<protein>
    <recommendedName>
        <fullName evidence="1">Glycosyltransferase 2-like domain-containing protein</fullName>
    </recommendedName>
</protein>